<reference evidence="2" key="1">
    <citation type="submission" date="2016-10" db="EMBL/GenBank/DDBJ databases">
        <authorList>
            <person name="Varghese N."/>
            <person name="Submissions S."/>
        </authorList>
    </citation>
    <scope>NUCLEOTIDE SEQUENCE [LARGE SCALE GENOMIC DNA]</scope>
    <source>
        <strain evidence="2">CGMCC 4.3530</strain>
    </source>
</reference>
<sequence length="150" mass="16352">MFSENTRRDPVDARMFKTVIDRLKAVQAADAEPVEVLVDEDSIQVAELTKLFAGADRDLLEEIATAWFDHSGLFPVLAVCNRVNQTVTFVKSLITDDPVEAIRNARDGMEQALTRVDLHGVDTFNGFGAEVAPLSKIRGFAGFGVGADQA</sequence>
<dbReference type="EMBL" id="FNOK01000018">
    <property type="protein sequence ID" value="SDX99235.1"/>
    <property type="molecule type" value="Genomic_DNA"/>
</dbReference>
<accession>A0A1H3G867</accession>
<protein>
    <submittedName>
        <fullName evidence="1">Uncharacterized protein</fullName>
    </submittedName>
</protein>
<proteinExistence type="predicted"/>
<evidence type="ECO:0000313" key="1">
    <source>
        <dbReference type="EMBL" id="SDX99235.1"/>
    </source>
</evidence>
<evidence type="ECO:0000313" key="2">
    <source>
        <dbReference type="Proteomes" id="UP000199529"/>
    </source>
</evidence>
<gene>
    <name evidence="1" type="ORF">SAMN05216215_101877</name>
</gene>
<name>A0A1H3G867_9PSEU</name>
<keyword evidence="2" id="KW-1185">Reference proteome</keyword>
<dbReference type="Proteomes" id="UP000199529">
    <property type="component" value="Unassembled WGS sequence"/>
</dbReference>
<dbReference type="STRING" id="418495.SAMN05216215_101877"/>
<dbReference type="AlphaFoldDB" id="A0A1H3G867"/>
<organism evidence="1 2">
    <name type="scientific">Saccharopolyspora shandongensis</name>
    <dbReference type="NCBI Taxonomy" id="418495"/>
    <lineage>
        <taxon>Bacteria</taxon>
        <taxon>Bacillati</taxon>
        <taxon>Actinomycetota</taxon>
        <taxon>Actinomycetes</taxon>
        <taxon>Pseudonocardiales</taxon>
        <taxon>Pseudonocardiaceae</taxon>
        <taxon>Saccharopolyspora</taxon>
    </lineage>
</organism>